<proteinExistence type="predicted"/>
<evidence type="ECO:0000313" key="2">
    <source>
        <dbReference type="EMBL" id="TKK65434.1"/>
    </source>
</evidence>
<keyword evidence="3" id="KW-1185">Reference proteome</keyword>
<keyword evidence="1" id="KW-0472">Membrane</keyword>
<evidence type="ECO:0008006" key="4">
    <source>
        <dbReference type="Google" id="ProtNLM"/>
    </source>
</evidence>
<dbReference type="AlphaFoldDB" id="A0A4U3KV51"/>
<dbReference type="InterPro" id="IPR019504">
    <property type="entry name" value="Peptidase_U49_Lit_pept"/>
</dbReference>
<feature type="transmembrane region" description="Helical" evidence="1">
    <location>
        <begin position="243"/>
        <end position="261"/>
    </location>
</feature>
<comment type="caution">
    <text evidence="2">The sequence shown here is derived from an EMBL/GenBank/DDBJ whole genome shotgun (WGS) entry which is preliminary data.</text>
</comment>
<keyword evidence="1" id="KW-0812">Transmembrane</keyword>
<evidence type="ECO:0000256" key="1">
    <source>
        <dbReference type="SAM" id="Phobius"/>
    </source>
</evidence>
<accession>A0A4U3KV51</accession>
<name>A0A4U3KV51_9BACT</name>
<organism evidence="2 3">
    <name type="scientific">Ilyomonas limi</name>
    <dbReference type="NCBI Taxonomy" id="2575867"/>
    <lineage>
        <taxon>Bacteria</taxon>
        <taxon>Pseudomonadati</taxon>
        <taxon>Bacteroidota</taxon>
        <taxon>Chitinophagia</taxon>
        <taxon>Chitinophagales</taxon>
        <taxon>Chitinophagaceae</taxon>
        <taxon>Ilyomonas</taxon>
    </lineage>
</organism>
<protein>
    <recommendedName>
        <fullName evidence="4">Peptidase U49</fullName>
    </recommendedName>
</protein>
<dbReference type="RefSeq" id="WP_137263632.1">
    <property type="nucleotide sequence ID" value="NZ_SZQL01000021.1"/>
</dbReference>
<gene>
    <name evidence="2" type="ORF">FC093_20195</name>
</gene>
<dbReference type="Pfam" id="PF10463">
    <property type="entry name" value="Peptidase_U49"/>
    <property type="match status" value="1"/>
</dbReference>
<sequence length="333" mass="39728">MSWLNQRQGPINHYNKDIHLGTQPVRVIHHMLIYMFERTNPYFFQDLIEQINNGKLNNELNLIFGEEPIRIGNGKLRTPRVNHETKKIELHETFLSYLWCCIYSVFVTYVETIDYPKINHENGKEIYPISQENINKAKEVFNYARYLIMNFERWNKDELPNPEVYQAEKRDYVEQTNIYYTEAVKFILCHEFTHLKLHVEQIDNETTDTHYLAFEQEADNNAIDMMKKGISNSNTLSDIAHNLAIEIGIIFGILSMFFFYATTKGTKHPNDEDRLTNALERLELPENHYAWGIACVGLKMWDEQFEHYFTWRNNPISYKDQYYDIVRQIKESQ</sequence>
<keyword evidence="1" id="KW-1133">Transmembrane helix</keyword>
<dbReference type="Proteomes" id="UP000305848">
    <property type="component" value="Unassembled WGS sequence"/>
</dbReference>
<evidence type="ECO:0000313" key="3">
    <source>
        <dbReference type="Proteomes" id="UP000305848"/>
    </source>
</evidence>
<dbReference type="OrthoDB" id="1094383at2"/>
<dbReference type="EMBL" id="SZQL01000021">
    <property type="protein sequence ID" value="TKK65434.1"/>
    <property type="molecule type" value="Genomic_DNA"/>
</dbReference>
<reference evidence="2 3" key="1">
    <citation type="submission" date="2019-05" db="EMBL/GenBank/DDBJ databases">
        <title>Panacibacter sp. strain 17mud1-8 Genome sequencing and assembly.</title>
        <authorList>
            <person name="Chhetri G."/>
        </authorList>
    </citation>
    <scope>NUCLEOTIDE SEQUENCE [LARGE SCALE GENOMIC DNA]</scope>
    <source>
        <strain evidence="2 3">17mud1-8</strain>
    </source>
</reference>